<dbReference type="KEGG" id="amr:AM1_1955"/>
<feature type="transmembrane region" description="Helical" evidence="1">
    <location>
        <begin position="84"/>
        <end position="108"/>
    </location>
</feature>
<organism evidence="2 3">
    <name type="scientific">Acaryochloris marina (strain MBIC 11017)</name>
    <dbReference type="NCBI Taxonomy" id="329726"/>
    <lineage>
        <taxon>Bacteria</taxon>
        <taxon>Bacillati</taxon>
        <taxon>Cyanobacteriota</taxon>
        <taxon>Cyanophyceae</taxon>
        <taxon>Acaryochloridales</taxon>
        <taxon>Acaryochloridaceae</taxon>
        <taxon>Acaryochloris</taxon>
    </lineage>
</organism>
<dbReference type="Proteomes" id="UP000000268">
    <property type="component" value="Chromosome"/>
</dbReference>
<keyword evidence="1" id="KW-0812">Transmembrane</keyword>
<keyword evidence="1" id="KW-1133">Transmembrane helix</keyword>
<accession>B0CEK6</accession>
<keyword evidence="1" id="KW-0472">Membrane</keyword>
<gene>
    <name evidence="2" type="ordered locus">AM1_1955</name>
</gene>
<feature type="transmembrane region" description="Helical" evidence="1">
    <location>
        <begin position="41"/>
        <end position="72"/>
    </location>
</feature>
<sequence>MAHPIYAWGYLFGLLMAYGAVGWILAAYAAPLMMWMWTLLLIAYVAWADTGAIAGAMLWVVSVVWIAAYTTATPLLMHWKGPTWAISLVGVWIFAIGVVLLLAFARSAIQALGWSRQKTFYRLLMLTGAGLIIGRLLYVGSMLTPQAMALLYMT</sequence>
<dbReference type="HOGENOM" id="CLU_1710117_0_0_3"/>
<evidence type="ECO:0000256" key="1">
    <source>
        <dbReference type="SAM" id="Phobius"/>
    </source>
</evidence>
<feature type="transmembrane region" description="Helical" evidence="1">
    <location>
        <begin position="120"/>
        <end position="138"/>
    </location>
</feature>
<evidence type="ECO:0000313" key="3">
    <source>
        <dbReference type="Proteomes" id="UP000000268"/>
    </source>
</evidence>
<dbReference type="STRING" id="329726.AM1_1955"/>
<proteinExistence type="predicted"/>
<keyword evidence="3" id="KW-1185">Reference proteome</keyword>
<feature type="transmembrane region" description="Helical" evidence="1">
    <location>
        <begin position="6"/>
        <end position="29"/>
    </location>
</feature>
<protein>
    <submittedName>
        <fullName evidence="2">Uncharacterized protein</fullName>
    </submittedName>
</protein>
<dbReference type="EMBL" id="CP000828">
    <property type="protein sequence ID" value="ABW26972.1"/>
    <property type="molecule type" value="Genomic_DNA"/>
</dbReference>
<reference evidence="2 3" key="1">
    <citation type="journal article" date="2008" name="Proc. Natl. Acad. Sci. U.S.A.">
        <title>Niche adaptation and genome expansion in the chlorophyll d-producing cyanobacterium Acaryochloris marina.</title>
        <authorList>
            <person name="Swingley W.D."/>
            <person name="Chen M."/>
            <person name="Cheung P.C."/>
            <person name="Conrad A.L."/>
            <person name="Dejesa L.C."/>
            <person name="Hao J."/>
            <person name="Honchak B.M."/>
            <person name="Karbach L.E."/>
            <person name="Kurdoglu A."/>
            <person name="Lahiri S."/>
            <person name="Mastrian S.D."/>
            <person name="Miyashita H."/>
            <person name="Page L."/>
            <person name="Ramakrishna P."/>
            <person name="Satoh S."/>
            <person name="Sattley W.M."/>
            <person name="Shimada Y."/>
            <person name="Taylor H.L."/>
            <person name="Tomo T."/>
            <person name="Tsuchiya T."/>
            <person name="Wang Z.T."/>
            <person name="Raymond J."/>
            <person name="Mimuro M."/>
            <person name="Blankenship R.E."/>
            <person name="Touchman J.W."/>
        </authorList>
    </citation>
    <scope>NUCLEOTIDE SEQUENCE [LARGE SCALE GENOMIC DNA]</scope>
    <source>
        <strain evidence="3">MBIC 11017</strain>
    </source>
</reference>
<evidence type="ECO:0000313" key="2">
    <source>
        <dbReference type="EMBL" id="ABW26972.1"/>
    </source>
</evidence>
<dbReference type="AlphaFoldDB" id="B0CEK6"/>
<name>B0CEK6_ACAM1</name>
<dbReference type="eggNOG" id="ENOG50339ZM">
    <property type="taxonomic scope" value="Bacteria"/>
</dbReference>